<evidence type="ECO:0000256" key="5">
    <source>
        <dbReference type="SAM" id="MobiDB-lite"/>
    </source>
</evidence>
<organism evidence="7">
    <name type="scientific">metagenome</name>
    <dbReference type="NCBI Taxonomy" id="256318"/>
    <lineage>
        <taxon>unclassified sequences</taxon>
        <taxon>metagenomes</taxon>
    </lineage>
</organism>
<name>A0A2P2C6Z9_9ZZZZ</name>
<evidence type="ECO:0000259" key="6">
    <source>
        <dbReference type="Pfam" id="PF16822"/>
    </source>
</evidence>
<dbReference type="GO" id="GO:0016740">
    <property type="term" value="F:transferase activity"/>
    <property type="evidence" value="ECO:0007669"/>
    <property type="project" value="UniProtKB-KW"/>
</dbReference>
<gene>
    <name evidence="7" type="ORF">NOCA1130211</name>
</gene>
<evidence type="ECO:0000256" key="4">
    <source>
        <dbReference type="ARBA" id="ARBA00022764"/>
    </source>
</evidence>
<keyword evidence="4" id="KW-0574">Periplasm</keyword>
<dbReference type="GO" id="GO:0042597">
    <property type="term" value="C:periplasmic space"/>
    <property type="evidence" value="ECO:0007669"/>
    <property type="project" value="UniProtKB-SubCell"/>
</dbReference>
<protein>
    <recommendedName>
        <fullName evidence="6">AlgX/AlgJ SGNH hydrolase-like domain-containing protein</fullName>
    </recommendedName>
</protein>
<comment type="subcellular location">
    <subcellularLocation>
        <location evidence="1">Periplasm</location>
    </subcellularLocation>
</comment>
<reference evidence="7" key="1">
    <citation type="submission" date="2015-08" db="EMBL/GenBank/DDBJ databases">
        <authorList>
            <person name="Babu N.S."/>
            <person name="Beckwith C.J."/>
            <person name="Beseler K.G."/>
            <person name="Brison A."/>
            <person name="Carone J.V."/>
            <person name="Caskin T.P."/>
            <person name="Diamond M."/>
            <person name="Durham M.E."/>
            <person name="Foxe J.M."/>
            <person name="Go M."/>
            <person name="Henderson B.A."/>
            <person name="Jones I.B."/>
            <person name="McGettigan J.A."/>
            <person name="Micheletti S.J."/>
            <person name="Nasrallah M.E."/>
            <person name="Ortiz D."/>
            <person name="Piller C.R."/>
            <person name="Privatt S.R."/>
            <person name="Schneider S.L."/>
            <person name="Sharp S."/>
            <person name="Smith T.C."/>
            <person name="Stanton J.D."/>
            <person name="Ullery H.E."/>
            <person name="Wilson R.J."/>
            <person name="Serrano M.G."/>
            <person name="Buck G."/>
            <person name="Lee V."/>
            <person name="Wang Y."/>
            <person name="Carvalho R."/>
            <person name="Voegtly L."/>
            <person name="Shi R."/>
            <person name="Duckworth R."/>
            <person name="Johnson A."/>
            <person name="Loviza R."/>
            <person name="Walstead R."/>
            <person name="Shah Z."/>
            <person name="Kiflezghi M."/>
            <person name="Wade K."/>
            <person name="Ball S.L."/>
            <person name="Bradley K.W."/>
            <person name="Asai D.J."/>
            <person name="Bowman C.A."/>
            <person name="Russell D.A."/>
            <person name="Pope W.H."/>
            <person name="Jacobs-Sera D."/>
            <person name="Hendrix R.W."/>
            <person name="Hatfull G.F."/>
        </authorList>
    </citation>
    <scope>NUCLEOTIDE SEQUENCE</scope>
</reference>
<accession>A0A2P2C6Z9</accession>
<keyword evidence="2" id="KW-0808">Transferase</keyword>
<evidence type="ECO:0000256" key="3">
    <source>
        <dbReference type="ARBA" id="ARBA00022729"/>
    </source>
</evidence>
<dbReference type="PROSITE" id="PS51257">
    <property type="entry name" value="PROKAR_LIPOPROTEIN"/>
    <property type="match status" value="1"/>
</dbReference>
<keyword evidence="3" id="KW-0732">Signal</keyword>
<dbReference type="InterPro" id="IPR031811">
    <property type="entry name" value="ALGX/ALGJ_SGNH-like"/>
</dbReference>
<evidence type="ECO:0000313" key="7">
    <source>
        <dbReference type="EMBL" id="CUR57775.1"/>
    </source>
</evidence>
<evidence type="ECO:0000256" key="1">
    <source>
        <dbReference type="ARBA" id="ARBA00004418"/>
    </source>
</evidence>
<proteinExistence type="predicted"/>
<dbReference type="EMBL" id="CZKB01000005">
    <property type="protein sequence ID" value="CUR57775.1"/>
    <property type="molecule type" value="Genomic_DNA"/>
</dbReference>
<feature type="region of interest" description="Disordered" evidence="5">
    <location>
        <begin position="29"/>
        <end position="58"/>
    </location>
</feature>
<feature type="domain" description="AlgX/AlgJ SGNH hydrolase-like" evidence="6">
    <location>
        <begin position="62"/>
        <end position="224"/>
    </location>
</feature>
<dbReference type="Pfam" id="PF16822">
    <property type="entry name" value="ALGX"/>
    <property type="match status" value="1"/>
</dbReference>
<evidence type="ECO:0000256" key="2">
    <source>
        <dbReference type="ARBA" id="ARBA00022679"/>
    </source>
</evidence>
<dbReference type="AlphaFoldDB" id="A0A2P2C6Z9"/>
<sequence>MLRRPGPPALVTLLATLALGIAGCSSDATGPDGGAGGDPTSTPTDVPSPSLHELDGSAPKAVEGRDGYLFIGTDFDLSCGSGEHFDDYLASLGDLAEVIAGSGRDVVWTVVPDKSTTLVDRLPATVPQDACFRENQRWQEHLLQAVDDQHYVDTLALLRAADADGEQVYWRGDSHWTSYGASLWLLEVLDRLDPAVADGVEVTDGTVERNGDLYVMAGRDDVEAAPSRSFSTGNTLEAIPGPTPFDPATESFGPLQWKAVPGDGTLPGRTLLIGDSFSYAGLDLTMPLIERGAFAWFQYLDTGVLARQVAAADTVVIEVSQRTLTHSSVATQEFVEQVEAALAR</sequence>
<feature type="compositionally biased region" description="Low complexity" evidence="5">
    <location>
        <begin position="38"/>
        <end position="50"/>
    </location>
</feature>